<feature type="binding site" evidence="1">
    <location>
        <position position="318"/>
    </location>
    <ligand>
        <name>Mg(2+)</name>
        <dbReference type="ChEBI" id="CHEBI:18420"/>
        <label>1</label>
    </ligand>
</feature>
<feature type="binding site" evidence="1">
    <location>
        <position position="96"/>
    </location>
    <ligand>
        <name>Mg(2+)</name>
        <dbReference type="ChEBI" id="CHEBI:18420"/>
        <label>1</label>
    </ligand>
</feature>
<evidence type="ECO:0000256" key="1">
    <source>
        <dbReference type="PIRSR" id="PIRSR605502-1"/>
    </source>
</evidence>
<dbReference type="SUPFAM" id="SSF101478">
    <property type="entry name" value="ADP-ribosylglycohydrolase"/>
    <property type="match status" value="1"/>
</dbReference>
<feature type="binding site" evidence="1">
    <location>
        <position position="316"/>
    </location>
    <ligand>
        <name>Mg(2+)</name>
        <dbReference type="ChEBI" id="CHEBI:18420"/>
        <label>1</label>
    </ligand>
</feature>
<dbReference type="KEGG" id="tpaf:A3L08_08685"/>
<reference evidence="2 3" key="1">
    <citation type="submission" date="2016-04" db="EMBL/GenBank/DDBJ databases">
        <title>Complete genome sequence of Thermococcus pacificus type strain P4.</title>
        <authorList>
            <person name="Oger P.M."/>
        </authorList>
    </citation>
    <scope>NUCLEOTIDE SEQUENCE [LARGE SCALE GENOMIC DNA]</scope>
    <source>
        <strain evidence="2 3">P-4</strain>
    </source>
</reference>
<sequence length="381" mass="42728">MPHSPNKVGRKLSECENTSCIMDVLFEEDLINAEQSKLLYSKPKLIDRVQLSKVRGMLLGVPIGDALGSPFEGRPPSEENFRMINDYLPEAHITDDTQLTFWTLEVFSERGWFDPKALADRFSSEWIIGIGGSVRRFIRNYKDLGKPWYLSGVESAGNGALMRLSPVVIPHLLNPTRELWSDAVITIYLTHNDRLAISSSVAFTNILWELFMKDKPPEPEWWVEEYVSVAREVEGDFSRYSPRFGKFKSYSGPAWEFVEKTLEKALSSGWSLLDLNTAVGSGAYLLETVPMVLYTMMLYADDPTKAITMAVSSSKDSDTVGAIVGYLVGALHGVKAFPEHLLAPVLNGNLMPRTFVDLVVKVETFLMNPAKGNVLNGHIWR</sequence>
<evidence type="ECO:0008006" key="4">
    <source>
        <dbReference type="Google" id="ProtNLM"/>
    </source>
</evidence>
<dbReference type="PANTHER" id="PTHR16222">
    <property type="entry name" value="ADP-RIBOSYLGLYCOHYDROLASE"/>
    <property type="match status" value="1"/>
</dbReference>
<evidence type="ECO:0000313" key="2">
    <source>
        <dbReference type="EMBL" id="ASJ07387.1"/>
    </source>
</evidence>
<protein>
    <recommendedName>
        <fullName evidence="4">ADP-ribosylglycohydrolase</fullName>
    </recommendedName>
</protein>
<dbReference type="InterPro" id="IPR036705">
    <property type="entry name" value="Ribosyl_crysJ1_sf"/>
</dbReference>
<accession>A0A218P9C2</accession>
<evidence type="ECO:0000313" key="3">
    <source>
        <dbReference type="Proteomes" id="UP000197418"/>
    </source>
</evidence>
<gene>
    <name evidence="2" type="ORF">A3L08_08685</name>
</gene>
<dbReference type="Gene3D" id="1.10.4080.10">
    <property type="entry name" value="ADP-ribosylation/Crystallin J1"/>
    <property type="match status" value="1"/>
</dbReference>
<dbReference type="InterPro" id="IPR005502">
    <property type="entry name" value="Ribosyl_crysJ1"/>
</dbReference>
<name>A0A218P9C2_9EURY</name>
<dbReference type="AlphaFoldDB" id="A0A218P9C2"/>
<feature type="binding site" evidence="1">
    <location>
        <position position="94"/>
    </location>
    <ligand>
        <name>Mg(2+)</name>
        <dbReference type="ChEBI" id="CHEBI:18420"/>
        <label>1</label>
    </ligand>
</feature>
<dbReference type="InterPro" id="IPR050792">
    <property type="entry name" value="ADP-ribosylglycohydrolase"/>
</dbReference>
<dbReference type="EMBL" id="CP015102">
    <property type="protein sequence ID" value="ASJ07387.1"/>
    <property type="molecule type" value="Genomic_DNA"/>
</dbReference>
<dbReference type="PANTHER" id="PTHR16222:SF12">
    <property type="entry name" value="ADP-RIBOSYLGLYCOHYDROLASE-RELATED"/>
    <property type="match status" value="1"/>
</dbReference>
<keyword evidence="1" id="KW-0479">Metal-binding</keyword>
<comment type="cofactor">
    <cofactor evidence="1">
        <name>Mg(2+)</name>
        <dbReference type="ChEBI" id="CHEBI:18420"/>
    </cofactor>
    <text evidence="1">Binds 2 magnesium ions per subunit.</text>
</comment>
<dbReference type="GO" id="GO:0046872">
    <property type="term" value="F:metal ion binding"/>
    <property type="evidence" value="ECO:0007669"/>
    <property type="project" value="UniProtKB-KW"/>
</dbReference>
<dbReference type="Pfam" id="PF03747">
    <property type="entry name" value="ADP_ribosyl_GH"/>
    <property type="match status" value="1"/>
</dbReference>
<feature type="binding site" evidence="1">
    <location>
        <position position="95"/>
    </location>
    <ligand>
        <name>Mg(2+)</name>
        <dbReference type="ChEBI" id="CHEBI:18420"/>
        <label>1</label>
    </ligand>
</feature>
<keyword evidence="3" id="KW-1185">Reference proteome</keyword>
<feature type="binding site" evidence="1">
    <location>
        <position position="319"/>
    </location>
    <ligand>
        <name>Mg(2+)</name>
        <dbReference type="ChEBI" id="CHEBI:18420"/>
        <label>1</label>
    </ligand>
</feature>
<dbReference type="Proteomes" id="UP000197418">
    <property type="component" value="Chromosome"/>
</dbReference>
<organism evidence="2 3">
    <name type="scientific">Thermococcus pacificus</name>
    <dbReference type="NCBI Taxonomy" id="71998"/>
    <lineage>
        <taxon>Archaea</taxon>
        <taxon>Methanobacteriati</taxon>
        <taxon>Methanobacteriota</taxon>
        <taxon>Thermococci</taxon>
        <taxon>Thermococcales</taxon>
        <taxon>Thermococcaceae</taxon>
        <taxon>Thermococcus</taxon>
    </lineage>
</organism>
<keyword evidence="1" id="KW-0460">Magnesium</keyword>
<proteinExistence type="predicted"/>